<dbReference type="Pfam" id="PF02341">
    <property type="entry name" value="RbcX"/>
    <property type="match status" value="1"/>
</dbReference>
<evidence type="ECO:0000256" key="3">
    <source>
        <dbReference type="ARBA" id="ARBA00023300"/>
    </source>
</evidence>
<name>A0AAE0EPV5_9CHLO</name>
<gene>
    <name evidence="4" type="ORF">CYMTET_53945</name>
</gene>
<dbReference type="GO" id="GO:0015979">
    <property type="term" value="P:photosynthesis"/>
    <property type="evidence" value="ECO:0007669"/>
    <property type="project" value="UniProtKB-KW"/>
</dbReference>
<evidence type="ECO:0000313" key="5">
    <source>
        <dbReference type="Proteomes" id="UP001190700"/>
    </source>
</evidence>
<keyword evidence="2" id="KW-0143">Chaperone</keyword>
<sequence>MFVPTDSFGGMTPEEKAADALKKLFTFVAIRTVLNEEEEREKEPDDFDLSTELKSFVDENPMIRSDEWLSKLLRHSAFEMRASASRILELREEFAEEDFKWERVQDDVLQSMKKDNGELMKNYMIANVFSMLKPSECLLLNLLSLCNELSENDKKQLSKTA</sequence>
<organism evidence="4 5">
    <name type="scientific">Cymbomonas tetramitiformis</name>
    <dbReference type="NCBI Taxonomy" id="36881"/>
    <lineage>
        <taxon>Eukaryota</taxon>
        <taxon>Viridiplantae</taxon>
        <taxon>Chlorophyta</taxon>
        <taxon>Pyramimonadophyceae</taxon>
        <taxon>Pyramimonadales</taxon>
        <taxon>Pyramimonadaceae</taxon>
        <taxon>Cymbomonas</taxon>
    </lineage>
</organism>
<dbReference type="InterPro" id="IPR038052">
    <property type="entry name" value="Chaperonin_RbcX_sf"/>
</dbReference>
<reference evidence="4 5" key="1">
    <citation type="journal article" date="2015" name="Genome Biol. Evol.">
        <title>Comparative Genomics of a Bacterivorous Green Alga Reveals Evolutionary Causalities and Consequences of Phago-Mixotrophic Mode of Nutrition.</title>
        <authorList>
            <person name="Burns J.A."/>
            <person name="Paasch A."/>
            <person name="Narechania A."/>
            <person name="Kim E."/>
        </authorList>
    </citation>
    <scope>NUCLEOTIDE SEQUENCE [LARGE SCALE GENOMIC DNA]</scope>
    <source>
        <strain evidence="4 5">PLY_AMNH</strain>
    </source>
</reference>
<proteinExistence type="predicted"/>
<accession>A0AAE0EPV5</accession>
<evidence type="ECO:0000313" key="4">
    <source>
        <dbReference type="EMBL" id="KAK3235884.1"/>
    </source>
</evidence>
<dbReference type="AlphaFoldDB" id="A0AAE0EPV5"/>
<dbReference type="Proteomes" id="UP001190700">
    <property type="component" value="Unassembled WGS sequence"/>
</dbReference>
<protein>
    <submittedName>
        <fullName evidence="4">Uncharacterized protein</fullName>
    </submittedName>
</protein>
<dbReference type="EMBL" id="LGRX02035202">
    <property type="protein sequence ID" value="KAK3235884.1"/>
    <property type="molecule type" value="Genomic_DNA"/>
</dbReference>
<dbReference type="PANTHER" id="PTHR33791">
    <property type="entry name" value="CHAPERONIN-LIKE RBCX PROTEIN 1, CHLOROPLASTIC"/>
    <property type="match status" value="1"/>
</dbReference>
<keyword evidence="1" id="KW-0602">Photosynthesis</keyword>
<dbReference type="GO" id="GO:0044183">
    <property type="term" value="F:protein folding chaperone"/>
    <property type="evidence" value="ECO:0007669"/>
    <property type="project" value="InterPro"/>
</dbReference>
<dbReference type="GO" id="GO:0015977">
    <property type="term" value="P:carbon fixation"/>
    <property type="evidence" value="ECO:0007669"/>
    <property type="project" value="UniProtKB-KW"/>
</dbReference>
<keyword evidence="3" id="KW-0120">Carbon dioxide fixation</keyword>
<dbReference type="SUPFAM" id="SSF158615">
    <property type="entry name" value="RbcX-like"/>
    <property type="match status" value="1"/>
</dbReference>
<keyword evidence="5" id="KW-1185">Reference proteome</keyword>
<comment type="caution">
    <text evidence="4">The sequence shown here is derived from an EMBL/GenBank/DDBJ whole genome shotgun (WGS) entry which is preliminary data.</text>
</comment>
<dbReference type="GO" id="GO:0110102">
    <property type="term" value="P:ribulose bisphosphate carboxylase complex assembly"/>
    <property type="evidence" value="ECO:0007669"/>
    <property type="project" value="InterPro"/>
</dbReference>
<evidence type="ECO:0000256" key="1">
    <source>
        <dbReference type="ARBA" id="ARBA00022531"/>
    </source>
</evidence>
<evidence type="ECO:0000256" key="2">
    <source>
        <dbReference type="ARBA" id="ARBA00023186"/>
    </source>
</evidence>
<dbReference type="InterPro" id="IPR003435">
    <property type="entry name" value="Chaperonin_RcbX"/>
</dbReference>
<dbReference type="Gene3D" id="1.10.1200.210">
    <property type="entry name" value="Chaperonin-like RbcX"/>
    <property type="match status" value="1"/>
</dbReference>
<dbReference type="PANTHER" id="PTHR33791:SF1">
    <property type="entry name" value="RUBISCO CHAPERONE RBCX"/>
    <property type="match status" value="1"/>
</dbReference>